<comment type="caution">
    <text evidence="1">The sequence shown here is derived from an EMBL/GenBank/DDBJ whole genome shotgun (WGS) entry which is preliminary data.</text>
</comment>
<dbReference type="Proteomes" id="UP000328848">
    <property type="component" value="Unassembled WGS sequence"/>
</dbReference>
<name>A0A8B6J0L5_9ENTR</name>
<reference evidence="1 2" key="1">
    <citation type="submission" date="2019-04" db="EMBL/GenBank/DDBJ databases">
        <authorList>
            <person name="Brisse S."/>
            <person name="Rodrigues C."/>
        </authorList>
    </citation>
    <scope>NUCLEOTIDE SEQUENCE [LARGE SCALE GENOMIC DNA]</scope>
    <source>
        <strain evidence="1">SB5857</strain>
    </source>
</reference>
<protein>
    <submittedName>
        <fullName evidence="1">Uncharacterized protein</fullName>
    </submittedName>
</protein>
<gene>
    <name evidence="1" type="ORF">SB5857_04773</name>
</gene>
<evidence type="ECO:0000313" key="2">
    <source>
        <dbReference type="Proteomes" id="UP000328848"/>
    </source>
</evidence>
<sequence>MNTAKIPHVSLTTKDGYVFRKRYQTGTLYLALRTKEAAIASQRGAAVSIRYLELEPLNLPYEAVYLSLKQYRDEVIRQEQIAMLKRVANFHISSFSYCSSYFIATFPQQQSSIAIIIKFIFQGI</sequence>
<accession>A0A8B6J0L5</accession>
<proteinExistence type="predicted"/>
<dbReference type="RefSeq" id="WP_136033129.1">
    <property type="nucleotide sequence ID" value="NZ_CAAHGQ010000030.1"/>
</dbReference>
<dbReference type="AlphaFoldDB" id="A0A8B6J0L5"/>
<dbReference type="EMBL" id="CAAHGQ010000030">
    <property type="protein sequence ID" value="VGQ13560.1"/>
    <property type="molecule type" value="Genomic_DNA"/>
</dbReference>
<evidence type="ECO:0000313" key="1">
    <source>
        <dbReference type="EMBL" id="VGQ13560.1"/>
    </source>
</evidence>
<organism evidence="1 2">
    <name type="scientific">Klebsiella africana</name>
    <dbReference type="NCBI Taxonomy" id="2489010"/>
    <lineage>
        <taxon>Bacteria</taxon>
        <taxon>Pseudomonadati</taxon>
        <taxon>Pseudomonadota</taxon>
        <taxon>Gammaproteobacteria</taxon>
        <taxon>Enterobacterales</taxon>
        <taxon>Enterobacteriaceae</taxon>
        <taxon>Klebsiella/Raoultella group</taxon>
        <taxon>Klebsiella</taxon>
    </lineage>
</organism>